<keyword evidence="1" id="KW-0812">Transmembrane</keyword>
<accession>A0A1I1Y118</accession>
<dbReference type="InterPro" id="IPR002931">
    <property type="entry name" value="Transglutaminase-like"/>
</dbReference>
<feature type="transmembrane region" description="Helical" evidence="1">
    <location>
        <begin position="166"/>
        <end position="187"/>
    </location>
</feature>
<keyword evidence="1" id="KW-0472">Membrane</keyword>
<evidence type="ECO:0000259" key="2">
    <source>
        <dbReference type="SMART" id="SM00460"/>
    </source>
</evidence>
<dbReference type="Pfam" id="PF01841">
    <property type="entry name" value="Transglut_core"/>
    <property type="match status" value="1"/>
</dbReference>
<sequence length="655" mass="73131">MSRLRRKREEAPLEARPFDLLCLTAAVVLVLHAMQLPPWLDAPLAVVLALRWWQRRRKPGRAPVYLKLPLVVLLAATVIFHYGNIFGREPGSALAVGLLVLKLLETETPRDAKVAVAFACFTLMAALLSDQGMVATFVVSLGLLPAVASMRALQPARLPTSLRRELLPAFGLLLAALPLSLLAFVLVPRLDSPLWGAPPSGQARTGLSEGMSPGDFVDLLTDNHPALRASFDSEPPAPAQRYFRAYVMWHYDGRRWSTLPTGRQPVPVEYRDSIGYRISLEPTNQRILPALDVPLSAPGNAILGTDRAITSTKPVQDPLTYELRSALSYRLQPELDESSRRRALQLPAEFNPRTLELAGQWRRTFAGRDDLIVKAALALFHEGGFSYTLAPAPLGRDAVDDFLFSTHEGFCEHYASAFTVLMRAAGVPARVVTGYQGGYWNKLGQYLLVRQSDAHAWSEVWLDGRGWIRVDPTAAVRPERVSLGAAAAAAAGQSEWQGIAWLREMRNRWDVVNRWWNEGVIGFDALRQRGLLTPFGVRNTDTTTLSVLLAASSVAFAVIGLIWALWRRRDEDPLRAALRTLERRLAKAGVARRSSEGPQHYLQRAARALPGQREQLDQLMRSYLDLRYAHQTPPPEPLRRFRRAVRDFRPRHVVK</sequence>
<feature type="domain" description="Transglutaminase-like" evidence="2">
    <location>
        <begin position="403"/>
        <end position="474"/>
    </location>
</feature>
<keyword evidence="1" id="KW-1133">Transmembrane helix</keyword>
<protein>
    <recommendedName>
        <fullName evidence="2">Transglutaminase-like domain-containing protein</fullName>
    </recommendedName>
</protein>
<dbReference type="Proteomes" id="UP000199477">
    <property type="component" value="Unassembled WGS sequence"/>
</dbReference>
<dbReference type="PANTHER" id="PTHR42736:SF1">
    <property type="entry name" value="PROTEIN-GLUTAMINE GAMMA-GLUTAMYLTRANSFERASE"/>
    <property type="match status" value="1"/>
</dbReference>
<evidence type="ECO:0000313" key="3">
    <source>
        <dbReference type="EMBL" id="SFE13244.1"/>
    </source>
</evidence>
<feature type="transmembrane region" description="Helical" evidence="1">
    <location>
        <begin position="65"/>
        <end position="83"/>
    </location>
</feature>
<dbReference type="AlphaFoldDB" id="A0A1I1Y118"/>
<organism evidence="3 4">
    <name type="scientific">Dyella marensis</name>
    <dbReference type="NCBI Taxonomy" id="500610"/>
    <lineage>
        <taxon>Bacteria</taxon>
        <taxon>Pseudomonadati</taxon>
        <taxon>Pseudomonadota</taxon>
        <taxon>Gammaproteobacteria</taxon>
        <taxon>Lysobacterales</taxon>
        <taxon>Rhodanobacteraceae</taxon>
        <taxon>Dyella</taxon>
    </lineage>
</organism>
<proteinExistence type="predicted"/>
<name>A0A1I1Y118_9GAMM</name>
<dbReference type="InterPro" id="IPR025403">
    <property type="entry name" value="TgpA-like_C"/>
</dbReference>
<dbReference type="InterPro" id="IPR038765">
    <property type="entry name" value="Papain-like_cys_pep_sf"/>
</dbReference>
<evidence type="ECO:0000256" key="1">
    <source>
        <dbReference type="SAM" id="Phobius"/>
    </source>
</evidence>
<feature type="transmembrane region" description="Helical" evidence="1">
    <location>
        <begin position="545"/>
        <end position="566"/>
    </location>
</feature>
<reference evidence="4" key="1">
    <citation type="submission" date="2016-10" db="EMBL/GenBank/DDBJ databases">
        <authorList>
            <person name="Varghese N."/>
            <person name="Submissions S."/>
        </authorList>
    </citation>
    <scope>NUCLEOTIDE SEQUENCE [LARGE SCALE GENOMIC DNA]</scope>
    <source>
        <strain evidence="4">UNC178MFTsu3.1</strain>
    </source>
</reference>
<gene>
    <name evidence="3" type="ORF">SAMN02799615_00452</name>
</gene>
<dbReference type="InterPro" id="IPR052901">
    <property type="entry name" value="Bact_TGase-like"/>
</dbReference>
<dbReference type="Gene3D" id="3.10.620.30">
    <property type="match status" value="1"/>
</dbReference>
<feature type="transmembrane region" description="Helical" evidence="1">
    <location>
        <begin position="134"/>
        <end position="154"/>
    </location>
</feature>
<evidence type="ECO:0000313" key="4">
    <source>
        <dbReference type="Proteomes" id="UP000199477"/>
    </source>
</evidence>
<dbReference type="STRING" id="500610.SAMN02799615_00452"/>
<dbReference type="EMBL" id="FONH01000001">
    <property type="protein sequence ID" value="SFE13244.1"/>
    <property type="molecule type" value="Genomic_DNA"/>
</dbReference>
<dbReference type="Pfam" id="PF13559">
    <property type="entry name" value="DUF4129"/>
    <property type="match status" value="1"/>
</dbReference>
<dbReference type="SMART" id="SM00460">
    <property type="entry name" value="TGc"/>
    <property type="match status" value="1"/>
</dbReference>
<dbReference type="Pfam" id="PF11992">
    <property type="entry name" value="TgpA_N"/>
    <property type="match status" value="1"/>
</dbReference>
<dbReference type="SUPFAM" id="SSF54001">
    <property type="entry name" value="Cysteine proteinases"/>
    <property type="match status" value="1"/>
</dbReference>
<dbReference type="InterPro" id="IPR021878">
    <property type="entry name" value="TgpA_N"/>
</dbReference>
<keyword evidence="4" id="KW-1185">Reference proteome</keyword>
<dbReference type="PANTHER" id="PTHR42736">
    <property type="entry name" value="PROTEIN-GLUTAMINE GAMMA-GLUTAMYLTRANSFERASE"/>
    <property type="match status" value="1"/>
</dbReference>